<evidence type="ECO:0000256" key="11">
    <source>
        <dbReference type="PIRSR" id="PIRSR610972-2"/>
    </source>
</evidence>
<gene>
    <name evidence="14" type="primary">pgmB1_1</name>
    <name evidence="14" type="ORF">LCIT_10370</name>
</gene>
<accession>A0A5A5U1K5</accession>
<dbReference type="Proteomes" id="UP000323274">
    <property type="component" value="Unassembled WGS sequence"/>
</dbReference>
<evidence type="ECO:0000256" key="12">
    <source>
        <dbReference type="PIRSR" id="PIRSR610972-3"/>
    </source>
</evidence>
<dbReference type="RefSeq" id="WP_149334330.1">
    <property type="nucleotide sequence ID" value="NZ_BJJW01000006.1"/>
</dbReference>
<feature type="binding site" evidence="11">
    <location>
        <position position="28"/>
    </location>
    <ligand>
        <name>substrate</name>
    </ligand>
</feature>
<feature type="binding site" evidence="12">
    <location>
        <position position="174"/>
    </location>
    <ligand>
        <name>Mg(2+)</name>
        <dbReference type="ChEBI" id="CHEBI:18420"/>
    </ligand>
</feature>
<evidence type="ECO:0000256" key="9">
    <source>
        <dbReference type="ARBA" id="ARBA00044991"/>
    </source>
</evidence>
<feature type="active site" description="Nucleophile" evidence="10">
    <location>
        <position position="12"/>
    </location>
</feature>
<keyword evidence="4 12" id="KW-0460">Magnesium</keyword>
<evidence type="ECO:0000256" key="3">
    <source>
        <dbReference type="ARBA" id="ARBA00022723"/>
    </source>
</evidence>
<dbReference type="InterPro" id="IPR006439">
    <property type="entry name" value="HAD-SF_hydro_IA"/>
</dbReference>
<keyword evidence="5" id="KW-0413">Isomerase</keyword>
<dbReference type="SUPFAM" id="SSF56784">
    <property type="entry name" value="HAD-like"/>
    <property type="match status" value="1"/>
</dbReference>
<evidence type="ECO:0000256" key="10">
    <source>
        <dbReference type="PIRSR" id="PIRSR610972-1"/>
    </source>
</evidence>
<dbReference type="InterPro" id="IPR036412">
    <property type="entry name" value="HAD-like_sf"/>
</dbReference>
<evidence type="ECO:0000256" key="6">
    <source>
        <dbReference type="ARBA" id="ARBA00023277"/>
    </source>
</evidence>
<evidence type="ECO:0000313" key="15">
    <source>
        <dbReference type="Proteomes" id="UP000323274"/>
    </source>
</evidence>
<feature type="binding site" evidence="11">
    <location>
        <begin position="47"/>
        <end position="52"/>
    </location>
    <ligand>
        <name>substrate</name>
    </ligand>
</feature>
<keyword evidence="3 12" id="KW-0479">Metal-binding</keyword>
<comment type="similarity">
    <text evidence="1">Belongs to the HAD-like hydrolase superfamily. CbbY/CbbZ/Gph/YieH family.</text>
</comment>
<dbReference type="CDD" id="cd02598">
    <property type="entry name" value="HAD_BPGM"/>
    <property type="match status" value="1"/>
</dbReference>
<dbReference type="PANTHER" id="PTHR46193">
    <property type="entry name" value="6-PHOSPHOGLUCONATE PHOSPHATASE"/>
    <property type="match status" value="1"/>
</dbReference>
<evidence type="ECO:0000256" key="4">
    <source>
        <dbReference type="ARBA" id="ARBA00022842"/>
    </source>
</evidence>
<dbReference type="InterPro" id="IPR023214">
    <property type="entry name" value="HAD_sf"/>
</dbReference>
<evidence type="ECO:0000256" key="5">
    <source>
        <dbReference type="ARBA" id="ARBA00023235"/>
    </source>
</evidence>
<keyword evidence="6" id="KW-0119">Carbohydrate metabolism</keyword>
<reference evidence="14 15" key="1">
    <citation type="submission" date="2019-04" db="EMBL/GenBank/DDBJ databases">
        <title>A pseudo-fructophilic Leuconostoc citreum strain F192-5 isolated from peel of satsuma mandarin: the first report for isolation and characterization of strain-dependent fructophilic-like characteristics.</title>
        <authorList>
            <person name="Maeno S."/>
            <person name="Tanizawa Y."/>
            <person name="Kajikawa A."/>
            <person name="Kanesaki Y."/>
            <person name="Kubota E."/>
            <person name="Arita M."/>
            <person name="Leon D."/>
            <person name="Endo A."/>
        </authorList>
    </citation>
    <scope>NUCLEOTIDE SEQUENCE [LARGE SCALE GENOMIC DNA]</scope>
    <source>
        <strain evidence="14 15">F192-5</strain>
    </source>
</reference>
<feature type="binding site" evidence="11">
    <location>
        <position position="55"/>
    </location>
    <ligand>
        <name>substrate</name>
    </ligand>
</feature>
<evidence type="ECO:0000313" key="14">
    <source>
        <dbReference type="EMBL" id="GDZ83795.1"/>
    </source>
</evidence>
<feature type="binding site" evidence="11">
    <location>
        <position position="81"/>
    </location>
    <ligand>
        <name>substrate</name>
    </ligand>
</feature>
<evidence type="ECO:0000256" key="2">
    <source>
        <dbReference type="ARBA" id="ARBA00022553"/>
    </source>
</evidence>
<feature type="binding site" evidence="11">
    <location>
        <begin position="12"/>
        <end position="14"/>
    </location>
    <ligand>
        <name>substrate</name>
    </ligand>
</feature>
<feature type="binding site" evidence="12">
    <location>
        <position position="175"/>
    </location>
    <ligand>
        <name>Mg(2+)</name>
        <dbReference type="ChEBI" id="CHEBI:18420"/>
    </ligand>
</feature>
<organism evidence="14 15">
    <name type="scientific">Leuconostoc citreum</name>
    <dbReference type="NCBI Taxonomy" id="33964"/>
    <lineage>
        <taxon>Bacteria</taxon>
        <taxon>Bacillati</taxon>
        <taxon>Bacillota</taxon>
        <taxon>Bacilli</taxon>
        <taxon>Lactobacillales</taxon>
        <taxon>Lactobacillaceae</taxon>
        <taxon>Leuconostoc</taxon>
    </lineage>
</organism>
<feature type="active site" description="Proton donor/acceptor" evidence="10">
    <location>
        <position position="14"/>
    </location>
</feature>
<keyword evidence="2" id="KW-0597">Phosphoprotein</keyword>
<evidence type="ECO:0000256" key="8">
    <source>
        <dbReference type="ARBA" id="ARBA00044968"/>
    </source>
</evidence>
<evidence type="ECO:0000256" key="13">
    <source>
        <dbReference type="PIRSR" id="PIRSR610972-4"/>
    </source>
</evidence>
<evidence type="ECO:0000256" key="1">
    <source>
        <dbReference type="ARBA" id="ARBA00006171"/>
    </source>
</evidence>
<dbReference type="Gene3D" id="3.40.50.1000">
    <property type="entry name" value="HAD superfamily/HAD-like"/>
    <property type="match status" value="1"/>
</dbReference>
<comment type="catalytic activity">
    <reaction evidence="7">
        <text>beta-D-glucose 1-phosphate = beta-D-glucose 6-phosphate</text>
        <dbReference type="Rhea" id="RHEA:20113"/>
        <dbReference type="ChEBI" id="CHEBI:57684"/>
        <dbReference type="ChEBI" id="CHEBI:58247"/>
        <dbReference type="EC" id="5.4.2.6"/>
    </reaction>
</comment>
<proteinExistence type="inferred from homology"/>
<sequence length="224" mass="24034">MTFENIKGFAFDLDGVIADTAKFHALAWQKIAEEVGTTWTTSLAESLKGVSRMASLQIILDASNRLLALSMAAKKELADKKNQHYQQLIVTLTPKDILPGMLKFIDSAYDNGYKMSIASASKNAPLILSQLQLTDYFDGIVDPTALKNGKPNPEIFLRSADIMSLDNTQVIGLEDATAGITAINAAGQTSLGIGNATVLSAANLIYPSTESVTLANIAHDMKNI</sequence>
<dbReference type="EC" id="5.4.2.6" evidence="8"/>
<dbReference type="InterPro" id="IPR023198">
    <property type="entry name" value="PGP-like_dom2"/>
</dbReference>
<dbReference type="EMBL" id="BJJW01000006">
    <property type="protein sequence ID" value="GDZ83795.1"/>
    <property type="molecule type" value="Genomic_DNA"/>
</dbReference>
<feature type="site" description="Important for catalytic activity and assists the phosphoryl transfer reaction to Asp8 by balancing charge and orienting the reacting groups" evidence="13">
    <location>
        <position position="119"/>
    </location>
</feature>
<dbReference type="SFLD" id="SFLDG01135">
    <property type="entry name" value="C1.5.6:_HAD__Beta-PGM__Phospha"/>
    <property type="match status" value="1"/>
</dbReference>
<dbReference type="InterPro" id="IPR051600">
    <property type="entry name" value="Beta-PGM-like"/>
</dbReference>
<feature type="binding site" evidence="12">
    <location>
        <position position="12"/>
    </location>
    <ligand>
        <name>Mg(2+)</name>
        <dbReference type="ChEBI" id="CHEBI:18420"/>
    </ligand>
</feature>
<evidence type="ECO:0000256" key="7">
    <source>
        <dbReference type="ARBA" id="ARBA00044926"/>
    </source>
</evidence>
<dbReference type="SFLD" id="SFLDF00046">
    <property type="entry name" value="beta-phosphoglucomutase"/>
    <property type="match status" value="1"/>
</dbReference>
<feature type="binding site" evidence="11">
    <location>
        <begin position="119"/>
        <end position="123"/>
    </location>
    <ligand>
        <name>substrate</name>
    </ligand>
</feature>
<comment type="cofactor">
    <cofactor evidence="12">
        <name>Mg(2+)</name>
        <dbReference type="ChEBI" id="CHEBI:18420"/>
    </cofactor>
    <text evidence="12">Binds 2 magnesium ions per subunit.</text>
</comment>
<feature type="binding site" evidence="12">
    <location>
        <position position="14"/>
    </location>
    <ligand>
        <name>Mg(2+)</name>
        <dbReference type="ChEBI" id="CHEBI:18420"/>
    </ligand>
</feature>
<feature type="binding site" evidence="11">
    <location>
        <position position="150"/>
    </location>
    <ligand>
        <name>substrate</name>
    </ligand>
</feature>
<protein>
    <recommendedName>
        <fullName evidence="9">Beta-phosphoglucomutase</fullName>
        <ecNumber evidence="8">5.4.2.6</ecNumber>
    </recommendedName>
</protein>
<dbReference type="NCBIfam" id="TIGR01509">
    <property type="entry name" value="HAD-SF-IA-v3"/>
    <property type="match status" value="1"/>
</dbReference>
<dbReference type="NCBIfam" id="TIGR02009">
    <property type="entry name" value="PGMB-YQAB-SF"/>
    <property type="match status" value="1"/>
</dbReference>
<dbReference type="Pfam" id="PF00702">
    <property type="entry name" value="Hydrolase"/>
    <property type="match status" value="1"/>
</dbReference>
<dbReference type="SFLD" id="SFLDS00003">
    <property type="entry name" value="Haloacid_Dehalogenase"/>
    <property type="match status" value="1"/>
</dbReference>
<comment type="caution">
    <text evidence="14">The sequence shown here is derived from an EMBL/GenBank/DDBJ whole genome shotgun (WGS) entry which is preliminary data.</text>
</comment>
<dbReference type="Gene3D" id="1.10.150.240">
    <property type="entry name" value="Putative phosphatase, domain 2"/>
    <property type="match status" value="1"/>
</dbReference>
<dbReference type="AlphaFoldDB" id="A0A5A5U1K5"/>
<dbReference type="PANTHER" id="PTHR46193:SF18">
    <property type="entry name" value="HEXITOL PHOSPHATASE B"/>
    <property type="match status" value="1"/>
</dbReference>
<dbReference type="GO" id="GO:0005975">
    <property type="term" value="P:carbohydrate metabolic process"/>
    <property type="evidence" value="ECO:0007669"/>
    <property type="project" value="InterPro"/>
</dbReference>
<dbReference type="GO" id="GO:0008801">
    <property type="term" value="F:beta-phosphoglucomutase activity"/>
    <property type="evidence" value="ECO:0007669"/>
    <property type="project" value="UniProtKB-EC"/>
</dbReference>
<name>A0A5A5U1K5_LEUCI</name>
<dbReference type="GO" id="GO:0000287">
    <property type="term" value="F:magnesium ion binding"/>
    <property type="evidence" value="ECO:0007669"/>
    <property type="project" value="InterPro"/>
</dbReference>
<dbReference type="InterPro" id="IPR010972">
    <property type="entry name" value="Beta-PGM"/>
</dbReference>
<dbReference type="InterPro" id="IPR010976">
    <property type="entry name" value="B-phosphoglucomutase_hydrolase"/>
</dbReference>
<dbReference type="SFLD" id="SFLDG01129">
    <property type="entry name" value="C1.5:_HAD__Beta-PGM__Phosphata"/>
    <property type="match status" value="1"/>
</dbReference>
<dbReference type="NCBIfam" id="TIGR01990">
    <property type="entry name" value="bPGM"/>
    <property type="match status" value="1"/>
</dbReference>
<feature type="site" description="Important for catalytic activity and assists the phosphoryl transfer reaction to Asp8 by balancing charge and orienting the reacting groups" evidence="13">
    <location>
        <position position="150"/>
    </location>
</feature>